<dbReference type="AlphaFoldDB" id="K0T246"/>
<dbReference type="EMBL" id="AGNL01013257">
    <property type="protein sequence ID" value="EJK67356.1"/>
    <property type="molecule type" value="Genomic_DNA"/>
</dbReference>
<sequence>PWLAANYWQSTADEGLQGVEVSLGAPRSSFDAKGQANGRVVA</sequence>
<keyword evidence="2" id="KW-1185">Reference proteome</keyword>
<reference evidence="1 2" key="1">
    <citation type="journal article" date="2012" name="Genome Biol.">
        <title>Genome and low-iron response of an oceanic diatom adapted to chronic iron limitation.</title>
        <authorList>
            <person name="Lommer M."/>
            <person name="Specht M."/>
            <person name="Roy A.S."/>
            <person name="Kraemer L."/>
            <person name="Andreson R."/>
            <person name="Gutowska M.A."/>
            <person name="Wolf J."/>
            <person name="Bergner S.V."/>
            <person name="Schilhabel M.B."/>
            <person name="Klostermeier U.C."/>
            <person name="Beiko R.G."/>
            <person name="Rosenstiel P."/>
            <person name="Hippler M."/>
            <person name="Laroche J."/>
        </authorList>
    </citation>
    <scope>NUCLEOTIDE SEQUENCE [LARGE SCALE GENOMIC DNA]</scope>
    <source>
        <strain evidence="1 2">CCMP1005</strain>
    </source>
</reference>
<comment type="caution">
    <text evidence="1">The sequence shown here is derived from an EMBL/GenBank/DDBJ whole genome shotgun (WGS) entry which is preliminary data.</text>
</comment>
<gene>
    <name evidence="1" type="ORF">THAOC_11622</name>
</gene>
<accession>K0T246</accession>
<organism evidence="1 2">
    <name type="scientific">Thalassiosira oceanica</name>
    <name type="common">Marine diatom</name>
    <dbReference type="NCBI Taxonomy" id="159749"/>
    <lineage>
        <taxon>Eukaryota</taxon>
        <taxon>Sar</taxon>
        <taxon>Stramenopiles</taxon>
        <taxon>Ochrophyta</taxon>
        <taxon>Bacillariophyta</taxon>
        <taxon>Coscinodiscophyceae</taxon>
        <taxon>Thalassiosirophycidae</taxon>
        <taxon>Thalassiosirales</taxon>
        <taxon>Thalassiosiraceae</taxon>
        <taxon>Thalassiosira</taxon>
    </lineage>
</organism>
<protein>
    <submittedName>
        <fullName evidence="1">Uncharacterized protein</fullName>
    </submittedName>
</protein>
<name>K0T246_THAOC</name>
<proteinExistence type="predicted"/>
<feature type="non-terminal residue" evidence="1">
    <location>
        <position position="1"/>
    </location>
</feature>
<evidence type="ECO:0000313" key="1">
    <source>
        <dbReference type="EMBL" id="EJK67356.1"/>
    </source>
</evidence>
<dbReference type="Proteomes" id="UP000266841">
    <property type="component" value="Unassembled WGS sequence"/>
</dbReference>
<evidence type="ECO:0000313" key="2">
    <source>
        <dbReference type="Proteomes" id="UP000266841"/>
    </source>
</evidence>